<dbReference type="InterPro" id="IPR036095">
    <property type="entry name" value="PTS_EIIB-like_sf"/>
</dbReference>
<evidence type="ECO:0000256" key="2">
    <source>
        <dbReference type="ARBA" id="ARBA00022737"/>
    </source>
</evidence>
<dbReference type="Gene3D" id="3.40.50.2300">
    <property type="match status" value="1"/>
</dbReference>
<keyword evidence="10" id="KW-1185">Reference proteome</keyword>
<proteinExistence type="predicted"/>
<evidence type="ECO:0000259" key="8">
    <source>
        <dbReference type="PROSITE" id="PS51372"/>
    </source>
</evidence>
<dbReference type="SUPFAM" id="SSF52794">
    <property type="entry name" value="PTS system IIB component-like"/>
    <property type="match status" value="1"/>
</dbReference>
<keyword evidence="3" id="KW-0805">Transcription regulation</keyword>
<gene>
    <name evidence="9" type="ORF">ERJ70_18375</name>
</gene>
<dbReference type="RefSeq" id="WP_209366202.1">
    <property type="nucleotide sequence ID" value="NZ_CP046956.1"/>
</dbReference>
<dbReference type="PROSITE" id="PS51372">
    <property type="entry name" value="PRD_2"/>
    <property type="match status" value="2"/>
</dbReference>
<dbReference type="PANTHER" id="PTHR30185:SF12">
    <property type="entry name" value="TRANSCRIPTIONAL REGULATOR MANR"/>
    <property type="match status" value="1"/>
</dbReference>
<dbReference type="Gene3D" id="1.10.10.10">
    <property type="entry name" value="Winged helix-like DNA-binding domain superfamily/Winged helix DNA-binding domain"/>
    <property type="match status" value="2"/>
</dbReference>
<organism evidence="9 10">
    <name type="scientific">Sediminibacillus dalangtanensis</name>
    <dbReference type="NCBI Taxonomy" id="2729421"/>
    <lineage>
        <taxon>Bacteria</taxon>
        <taxon>Bacillati</taxon>
        <taxon>Bacillota</taxon>
        <taxon>Bacilli</taxon>
        <taxon>Bacillales</taxon>
        <taxon>Bacillaceae</taxon>
        <taxon>Sediminibacillus</taxon>
    </lineage>
</organism>
<dbReference type="CDD" id="cd00211">
    <property type="entry name" value="PTS_IIA_fru"/>
    <property type="match status" value="1"/>
</dbReference>
<feature type="domain" description="PRD" evidence="8">
    <location>
        <begin position="300"/>
        <end position="407"/>
    </location>
</feature>
<dbReference type="InterPro" id="IPR011608">
    <property type="entry name" value="PRD"/>
</dbReference>
<evidence type="ECO:0000256" key="3">
    <source>
        <dbReference type="ARBA" id="ARBA00023015"/>
    </source>
</evidence>
<dbReference type="Pfam" id="PF00359">
    <property type="entry name" value="PTS_EIIA_2"/>
    <property type="match status" value="1"/>
</dbReference>
<keyword evidence="2" id="KW-0677">Repeat</keyword>
<dbReference type="Gene3D" id="1.10.1790.10">
    <property type="entry name" value="PRD domain"/>
    <property type="match status" value="2"/>
</dbReference>
<dbReference type="InterPro" id="IPR050661">
    <property type="entry name" value="BglG_antiterminators"/>
</dbReference>
<evidence type="ECO:0000313" key="9">
    <source>
        <dbReference type="EMBL" id="QTN01082.1"/>
    </source>
</evidence>
<dbReference type="InterPro" id="IPR013011">
    <property type="entry name" value="PTS_EIIB_2"/>
</dbReference>
<dbReference type="PANTHER" id="PTHR30185">
    <property type="entry name" value="CRYPTIC BETA-GLUCOSIDE BGL OPERON ANTITERMINATOR"/>
    <property type="match status" value="1"/>
</dbReference>
<dbReference type="SUPFAM" id="SSF63520">
    <property type="entry name" value="PTS-regulatory domain, PRD"/>
    <property type="match status" value="2"/>
</dbReference>
<keyword evidence="5" id="KW-0804">Transcription</keyword>
<dbReference type="Proteomes" id="UP000665043">
    <property type="component" value="Chromosome"/>
</dbReference>
<dbReference type="SUPFAM" id="SSF46785">
    <property type="entry name" value="Winged helix' DNA-binding domain"/>
    <property type="match status" value="1"/>
</dbReference>
<dbReference type="PROSITE" id="PS51094">
    <property type="entry name" value="PTS_EIIA_TYPE_2"/>
    <property type="match status" value="1"/>
</dbReference>
<dbReference type="InterPro" id="IPR007737">
    <property type="entry name" value="Mga_HTH"/>
</dbReference>
<dbReference type="InterPro" id="IPR036634">
    <property type="entry name" value="PRD_sf"/>
</dbReference>
<feature type="domain" description="PTS EIIA type-2" evidence="6">
    <location>
        <begin position="516"/>
        <end position="651"/>
    </location>
</feature>
<reference evidence="9 10" key="1">
    <citation type="submission" date="2019-12" db="EMBL/GenBank/DDBJ databases">
        <title>The whole genome sequencing of a strain isolated from a Mars analog, Dalangtan Playa.</title>
        <authorList>
            <person name="Huang T."/>
        </authorList>
    </citation>
    <scope>NUCLEOTIDE SEQUENCE [LARGE SCALE GENOMIC DNA]</scope>
    <source>
        <strain evidence="9 10">DP4-553-S</strain>
    </source>
</reference>
<protein>
    <submittedName>
        <fullName evidence="9">PRD domain-containing protein</fullName>
    </submittedName>
</protein>
<feature type="domain" description="PTS EIIB type-2" evidence="7">
    <location>
        <begin position="412"/>
        <end position="502"/>
    </location>
</feature>
<accession>A0ABX7W199</accession>
<dbReference type="EMBL" id="CP046956">
    <property type="protein sequence ID" value="QTN01082.1"/>
    <property type="molecule type" value="Genomic_DNA"/>
</dbReference>
<dbReference type="InterPro" id="IPR002178">
    <property type="entry name" value="PTS_EIIA_type-2_dom"/>
</dbReference>
<evidence type="ECO:0000313" key="10">
    <source>
        <dbReference type="Proteomes" id="UP000665043"/>
    </source>
</evidence>
<keyword evidence="4" id="KW-0010">Activator</keyword>
<dbReference type="InterPro" id="IPR036390">
    <property type="entry name" value="WH_DNA-bd_sf"/>
</dbReference>
<name>A0ABX7W199_9BACI</name>
<dbReference type="SUPFAM" id="SSF55804">
    <property type="entry name" value="Phoshotransferase/anion transport protein"/>
    <property type="match status" value="1"/>
</dbReference>
<dbReference type="Gene3D" id="3.40.930.10">
    <property type="entry name" value="Mannitol-specific EII, Chain A"/>
    <property type="match status" value="1"/>
</dbReference>
<evidence type="ECO:0000256" key="5">
    <source>
        <dbReference type="ARBA" id="ARBA00023163"/>
    </source>
</evidence>
<dbReference type="Pfam" id="PF00874">
    <property type="entry name" value="PRD"/>
    <property type="match status" value="2"/>
</dbReference>
<evidence type="ECO:0000259" key="7">
    <source>
        <dbReference type="PROSITE" id="PS51099"/>
    </source>
</evidence>
<evidence type="ECO:0000256" key="4">
    <source>
        <dbReference type="ARBA" id="ARBA00023159"/>
    </source>
</evidence>
<dbReference type="InterPro" id="IPR013196">
    <property type="entry name" value="HTH_11"/>
</dbReference>
<dbReference type="CDD" id="cd05568">
    <property type="entry name" value="PTS_IIB_bgl_like"/>
    <property type="match status" value="1"/>
</dbReference>
<evidence type="ECO:0000256" key="1">
    <source>
        <dbReference type="ARBA" id="ARBA00022679"/>
    </source>
</evidence>
<sequence length="651" mass="74557">MNDRQTGLLRFLLTRENNYIQVDTLAQHFHCSEKTIRNDLKHLEQFLFEHSEGRLEKKPGLGVFVKVDEPDKSRLFDQLQSMQPIERKTDRDRRMEIAYELLVKAKPLTTGELADKYFLNKGTIRKDLDKIRDWLRKMNVSVISKQKVGHSVEGEEKNIRLALSELSRLGSQGAMPIAAFMETMFASADIRLVKKELDDLQIRHKLSFTDETFDRLTIHVLIMIKRVKTRQPISVSTKEKQMLHDKEELEWAAEFLEKMASVFAVRFPEDEMYYLAFHILGAKLRYQTVPGGQADATWTSQVPMVNELVEKLTARMSEVTMIDFADDDQLKEDLILHLSSTVNRITYGLPVKNPMLQEIKQMYPYMFDMVIYIVEDIHDYFDFSLPEEEAAYLTIHFQTSIERLRNQRVEKLQAIVVCHMGVGVSQLLRTKLEGKFPEIEVVDSVAKYNVKQYLADHPVDFIVSTVPVEKTGIPAIQISPLMDGHEIDKLASFIGKLQSGSGTKQAVTVPGSHLAELMDPSLVFLQVEREHRYEVIELLANRLFEQGYVDKKYTHRAINREQLSDTNIGAGIAIPHGSPDLIKTPAIAAATLKEPLEWGDSRASLVFMLAVPNDHPAVREVFKELSDLTEQPGRVERLLGESDVQQFISFI</sequence>
<feature type="domain" description="PRD" evidence="8">
    <location>
        <begin position="184"/>
        <end position="289"/>
    </location>
</feature>
<keyword evidence="1" id="KW-0808">Transferase</keyword>
<dbReference type="PROSITE" id="PS51099">
    <property type="entry name" value="PTS_EIIB_TYPE_2"/>
    <property type="match status" value="1"/>
</dbReference>
<evidence type="ECO:0000259" key="6">
    <source>
        <dbReference type="PROSITE" id="PS51094"/>
    </source>
</evidence>
<dbReference type="Pfam" id="PF08279">
    <property type="entry name" value="HTH_11"/>
    <property type="match status" value="1"/>
</dbReference>
<dbReference type="Pfam" id="PF05043">
    <property type="entry name" value="Mga"/>
    <property type="match status" value="1"/>
</dbReference>
<dbReference type="InterPro" id="IPR036388">
    <property type="entry name" value="WH-like_DNA-bd_sf"/>
</dbReference>
<dbReference type="PROSITE" id="PS00372">
    <property type="entry name" value="PTS_EIIA_TYPE_2_HIS"/>
    <property type="match status" value="1"/>
</dbReference>
<dbReference type="InterPro" id="IPR016152">
    <property type="entry name" value="PTrfase/Anion_transptr"/>
</dbReference>